<dbReference type="InterPro" id="IPR001000">
    <property type="entry name" value="GH10_dom"/>
</dbReference>
<dbReference type="Gene3D" id="2.60.120.260">
    <property type="entry name" value="Galactose-binding domain-like"/>
    <property type="match status" value="2"/>
</dbReference>
<dbReference type="PANTHER" id="PTHR31490">
    <property type="entry name" value="GLYCOSYL HYDROLASE"/>
    <property type="match status" value="1"/>
</dbReference>
<dbReference type="Gene3D" id="3.20.20.80">
    <property type="entry name" value="Glycosidases"/>
    <property type="match status" value="2"/>
</dbReference>
<keyword evidence="8" id="KW-1185">Reference proteome</keyword>
<dbReference type="InterPro" id="IPR003305">
    <property type="entry name" value="CenC_carb-bd"/>
</dbReference>
<evidence type="ECO:0000256" key="4">
    <source>
        <dbReference type="ARBA" id="ARBA00023277"/>
    </source>
</evidence>
<dbReference type="AlphaFoldDB" id="A0A6A4KN91"/>
<evidence type="ECO:0000313" key="8">
    <source>
        <dbReference type="Proteomes" id="UP000428333"/>
    </source>
</evidence>
<reference evidence="7 8" key="1">
    <citation type="journal article" date="2019" name="Genome Biol. Evol.">
        <title>The Rhododendron genome and chromosomal organization provide insight into shared whole-genome duplications across the heath family (Ericaceae).</title>
        <authorList>
            <person name="Soza V.L."/>
            <person name="Lindsley D."/>
            <person name="Waalkes A."/>
            <person name="Ramage E."/>
            <person name="Patwardhan R.P."/>
            <person name="Burton J.N."/>
            <person name="Adey A."/>
            <person name="Kumar A."/>
            <person name="Qiu R."/>
            <person name="Shendure J."/>
            <person name="Hall B."/>
        </authorList>
    </citation>
    <scope>NUCLEOTIDE SEQUENCE [LARGE SCALE GENOMIC DNA]</scope>
    <source>
        <strain evidence="7">RSF 1966-606</strain>
    </source>
</reference>
<dbReference type="OrthoDB" id="3055998at2759"/>
<accession>A0A6A4KN91</accession>
<dbReference type="EMBL" id="QEFC01003706">
    <property type="protein sequence ID" value="KAE9447090.1"/>
    <property type="molecule type" value="Genomic_DNA"/>
</dbReference>
<dbReference type="SUPFAM" id="SSF49785">
    <property type="entry name" value="Galactose-binding domain-like"/>
    <property type="match status" value="2"/>
</dbReference>
<evidence type="ECO:0000256" key="2">
    <source>
        <dbReference type="ARBA" id="ARBA00022737"/>
    </source>
</evidence>
<dbReference type="PANTHER" id="PTHR31490:SF2">
    <property type="entry name" value="GLYCOSYL HYDROLASE FAMILY 10 PROTEIN"/>
    <property type="match status" value="1"/>
</dbReference>
<dbReference type="SMART" id="SM00633">
    <property type="entry name" value="Glyco_10"/>
    <property type="match status" value="1"/>
</dbReference>
<sequence>LAVDALSYDYSASIECLASPLKPQYEGGIVGNPELDHGMTGWTTFGDAQIEQRVSKEGNNFIVAHHRNQPHDSFSQKFYLETGKFYTFSDYFDAAWLQVSEENAQVAAIFKTQSGFEHAGWVAAKPGCWSMLKGGLIVNASGPADLYFEVSFFLFGISCESKNTSVEIWADSISLQPFTEEEWGSHQQQSIEKARKSSVKLVAVDADGNPVPNATVTVTQINGRFPFGCAISDQIIYNTGYQNWFKSKFRYTTFENEMKWTSTEYARGREDYSKPDAMLRFTSQNGISVRGHNVLWDDKRFVPGWAQSLSPKDLRFAVDSRVNSLVISWDVVNENLHFNFYESVFGKYASAILYSKANGIDGGTTTLYLNEYNTIEEPGDGASSPDNYLQKIRELRFGGYKGPLEQVLREGHGHPSVRGISLWSAWRPQGCYAMCLTDNNFRNLPTGDVVDKLIREWGTFPEGFSGVTDSKGRFEARLFHGDYKVTVTHPNINGSSVVDQSFECLANPLKPQYGGGIVANPELDHGLKGWTAFGDAHLEQKVSEGGNNFIAAKNRHGPRDSFSQKFKLEKGKFYTFSAWLQVSQGNAKVAAIFKTMSGFQHAGWVVAESGCWSMLKGGLIVNSSGPVDLYFESSDASTEIWADSISLQPFTKEQWKSHQRLSIEKARKSSVKLLAVDAKGNPLANATVSITQERPSFPLGCAMTNHILTNLAYQNWFKSRFTVTTFENEMKWASTEPSWGREDFSVPDSMLRFAAQNGVSVRGHNVVSNDPKYVPEWAKSLSANEFRLAVERRVNSVVKRYAGKVIAWDVVNENMHFDYFESVYGRNASAVLFGKVHELDRGTTLFLNEFNTIEAMYDGDSKPDKYLEKIREIRMGGYVGPIGIGLEAHFGAPNLPYMRASIDKLAAAGALHLEQVLREAHAHPDVQGIVIWAAWRPEGCWRMCLTDNNFKNLPAGDVVDKLIREWSHPSGFSGTTDFQGRFETRLFHGDYKVTVTHPNAYGVSSQVARGFKVGSGNGESKKRTRLHVKVSA</sequence>
<keyword evidence="3" id="KW-0378">Hydrolase</keyword>
<organism evidence="7 8">
    <name type="scientific">Rhododendron williamsianum</name>
    <dbReference type="NCBI Taxonomy" id="262921"/>
    <lineage>
        <taxon>Eukaryota</taxon>
        <taxon>Viridiplantae</taxon>
        <taxon>Streptophyta</taxon>
        <taxon>Embryophyta</taxon>
        <taxon>Tracheophyta</taxon>
        <taxon>Spermatophyta</taxon>
        <taxon>Magnoliopsida</taxon>
        <taxon>eudicotyledons</taxon>
        <taxon>Gunneridae</taxon>
        <taxon>Pentapetalae</taxon>
        <taxon>asterids</taxon>
        <taxon>Ericales</taxon>
        <taxon>Ericaceae</taxon>
        <taxon>Ericoideae</taxon>
        <taxon>Rhodoreae</taxon>
        <taxon>Rhododendron</taxon>
    </lineage>
</organism>
<keyword evidence="2" id="KW-0677">Repeat</keyword>
<comment type="caution">
    <text evidence="7">The sequence shown here is derived from an EMBL/GenBank/DDBJ whole genome shotgun (WGS) entry which is preliminary data.</text>
</comment>
<evidence type="ECO:0000313" key="7">
    <source>
        <dbReference type="EMBL" id="KAE9447090.1"/>
    </source>
</evidence>
<dbReference type="Pfam" id="PF00331">
    <property type="entry name" value="Glyco_hydro_10"/>
    <property type="match status" value="2"/>
</dbReference>
<dbReference type="GO" id="GO:0031176">
    <property type="term" value="F:endo-1,4-beta-xylanase activity"/>
    <property type="evidence" value="ECO:0007669"/>
    <property type="project" value="UniProtKB-ARBA"/>
</dbReference>
<dbReference type="InterPro" id="IPR017853">
    <property type="entry name" value="GH"/>
</dbReference>
<keyword evidence="4" id="KW-0119">Carbohydrate metabolism</keyword>
<name>A0A6A4KN91_9ERIC</name>
<dbReference type="InterPro" id="IPR044846">
    <property type="entry name" value="GH10"/>
</dbReference>
<dbReference type="InterPro" id="IPR008979">
    <property type="entry name" value="Galactose-bd-like_sf"/>
</dbReference>
<dbReference type="Proteomes" id="UP000428333">
    <property type="component" value="Linkage Group LG13"/>
</dbReference>
<feature type="non-terminal residue" evidence="7">
    <location>
        <position position="1"/>
    </location>
</feature>
<evidence type="ECO:0000256" key="5">
    <source>
        <dbReference type="ARBA" id="ARBA00023326"/>
    </source>
</evidence>
<proteinExistence type="inferred from homology"/>
<dbReference type="PROSITE" id="PS51760">
    <property type="entry name" value="GH10_2"/>
    <property type="match status" value="1"/>
</dbReference>
<keyword evidence="5" id="KW-0624">Polysaccharide degradation</keyword>
<evidence type="ECO:0000256" key="1">
    <source>
        <dbReference type="ARBA" id="ARBA00007495"/>
    </source>
</evidence>
<evidence type="ECO:0000259" key="6">
    <source>
        <dbReference type="PROSITE" id="PS51760"/>
    </source>
</evidence>
<dbReference type="GO" id="GO:0000272">
    <property type="term" value="P:polysaccharide catabolic process"/>
    <property type="evidence" value="ECO:0007669"/>
    <property type="project" value="UniProtKB-KW"/>
</dbReference>
<comment type="similarity">
    <text evidence="1">Belongs to the glycosyl hydrolase 10 (cellulase F) family.</text>
</comment>
<evidence type="ECO:0000256" key="3">
    <source>
        <dbReference type="ARBA" id="ARBA00022801"/>
    </source>
</evidence>
<feature type="domain" description="GH10" evidence="6">
    <location>
        <begin position="684"/>
        <end position="962"/>
    </location>
</feature>
<dbReference type="SUPFAM" id="SSF51445">
    <property type="entry name" value="(Trans)glycosidases"/>
    <property type="match status" value="2"/>
</dbReference>
<protein>
    <recommendedName>
        <fullName evidence="6">GH10 domain-containing protein</fullName>
    </recommendedName>
</protein>
<gene>
    <name evidence="7" type="ORF">C3L33_21010</name>
</gene>
<dbReference type="Pfam" id="PF02018">
    <property type="entry name" value="CBM_4_9"/>
    <property type="match status" value="1"/>
</dbReference>